<accession>A0ABQ9WY09</accession>
<evidence type="ECO:0000313" key="2">
    <source>
        <dbReference type="Proteomes" id="UP001281761"/>
    </source>
</evidence>
<protein>
    <submittedName>
        <fullName evidence="1">Uncharacterized protein</fullName>
    </submittedName>
</protein>
<proteinExistence type="predicted"/>
<reference evidence="1 2" key="1">
    <citation type="journal article" date="2022" name="bioRxiv">
        <title>Genomics of Preaxostyla Flagellates Illuminates Evolutionary Transitions and the Path Towards Mitochondrial Loss.</title>
        <authorList>
            <person name="Novak L.V.F."/>
            <person name="Treitli S.C."/>
            <person name="Pyrih J."/>
            <person name="Halakuc P."/>
            <person name="Pipaliya S.V."/>
            <person name="Vacek V."/>
            <person name="Brzon O."/>
            <person name="Soukal P."/>
            <person name="Eme L."/>
            <person name="Dacks J.B."/>
            <person name="Karnkowska A."/>
            <person name="Elias M."/>
            <person name="Hampl V."/>
        </authorList>
    </citation>
    <scope>NUCLEOTIDE SEQUENCE [LARGE SCALE GENOMIC DNA]</scope>
    <source>
        <strain evidence="1">NAU3</strain>
        <tissue evidence="1">Gut</tissue>
    </source>
</reference>
<organism evidence="1 2">
    <name type="scientific">Blattamonas nauphoetae</name>
    <dbReference type="NCBI Taxonomy" id="2049346"/>
    <lineage>
        <taxon>Eukaryota</taxon>
        <taxon>Metamonada</taxon>
        <taxon>Preaxostyla</taxon>
        <taxon>Oxymonadida</taxon>
        <taxon>Blattamonas</taxon>
    </lineage>
</organism>
<evidence type="ECO:0000313" key="1">
    <source>
        <dbReference type="EMBL" id="KAK2944408.1"/>
    </source>
</evidence>
<keyword evidence="2" id="KW-1185">Reference proteome</keyword>
<dbReference type="EMBL" id="JARBJD010000300">
    <property type="protein sequence ID" value="KAK2944408.1"/>
    <property type="molecule type" value="Genomic_DNA"/>
</dbReference>
<sequence length="89" mass="9822">MLNLHSSSIPRTTLALCPTIIRREIGQATLTNDSPLGISERDLQTDKVEAIASVDGEVCEGMRGRGRTRHGFLEEDMPTQANHSLPFFN</sequence>
<comment type="caution">
    <text evidence="1">The sequence shown here is derived from an EMBL/GenBank/DDBJ whole genome shotgun (WGS) entry which is preliminary data.</text>
</comment>
<dbReference type="Proteomes" id="UP001281761">
    <property type="component" value="Unassembled WGS sequence"/>
</dbReference>
<name>A0ABQ9WY09_9EUKA</name>
<gene>
    <name evidence="1" type="ORF">BLNAU_20663</name>
</gene>